<organism evidence="1 2">
    <name type="scientific">Pseudomonas fluorescens</name>
    <dbReference type="NCBI Taxonomy" id="294"/>
    <lineage>
        <taxon>Bacteria</taxon>
        <taxon>Pseudomonadati</taxon>
        <taxon>Pseudomonadota</taxon>
        <taxon>Gammaproteobacteria</taxon>
        <taxon>Pseudomonadales</taxon>
        <taxon>Pseudomonadaceae</taxon>
        <taxon>Pseudomonas</taxon>
    </lineage>
</organism>
<dbReference type="AntiFam" id="ANF00178">
    <property type="entry name" value="Shadow ORF (opposite dhbF)"/>
</dbReference>
<evidence type="ECO:0000313" key="1">
    <source>
        <dbReference type="EMBL" id="KWV85671.1"/>
    </source>
</evidence>
<dbReference type="EMBL" id="LCYA01000125">
    <property type="protein sequence ID" value="KWV85671.1"/>
    <property type="molecule type" value="Genomic_DNA"/>
</dbReference>
<protein>
    <submittedName>
        <fullName evidence="1">Uncharacterized protein</fullName>
    </submittedName>
</protein>
<dbReference type="Proteomes" id="UP000061348">
    <property type="component" value="Unassembled WGS sequence"/>
</dbReference>
<name>A0A109LDP8_PSEFL</name>
<evidence type="ECO:0000313" key="2">
    <source>
        <dbReference type="Proteomes" id="UP000061348"/>
    </source>
</evidence>
<accession>A0A109LDP8</accession>
<proteinExistence type="predicted"/>
<gene>
    <name evidence="1" type="ORF">PFLmoz3_04692</name>
</gene>
<sequence length="129" mass="14558">MRHQVGANLGHRQRVQLWVFGEVGHQPFFTHHRHRFQNPGQLVELGFDFAQFDAHATDFHLVIVAPQVIECAVRQPAHQVAGAVHASFVERVAHKALGSQFRAVEVTACHALAAHVQLPRHPQRHRTLV</sequence>
<comment type="caution">
    <text evidence="1">The sequence shown here is derived from an EMBL/GenBank/DDBJ whole genome shotgun (WGS) entry which is preliminary data.</text>
</comment>
<reference evidence="1 2" key="1">
    <citation type="submission" date="2015-05" db="EMBL/GenBank/DDBJ databases">
        <title>A genomic and transcriptomic approach to investigate the blue pigment phenotype in Pseudomonas fluorescens.</title>
        <authorList>
            <person name="Andreani N.A."/>
            <person name="Cardazzo B."/>
        </authorList>
    </citation>
    <scope>NUCLEOTIDE SEQUENCE [LARGE SCALE GENOMIC DNA]</scope>
    <source>
        <strain evidence="1 2">Ps_22</strain>
    </source>
</reference>
<dbReference type="AlphaFoldDB" id="A0A109LDP8"/>